<reference evidence="11" key="2">
    <citation type="submission" date="2022-10" db="EMBL/GenBank/DDBJ databases">
        <authorList>
            <consortium name="ENA_rothamsted_submissions"/>
            <consortium name="culmorum"/>
            <person name="King R."/>
        </authorList>
    </citation>
    <scope>NUCLEOTIDE SEQUENCE</scope>
</reference>
<gene>
    <name evidence="11" type="ORF">PHAECO_LOCUS1367</name>
</gene>
<evidence type="ECO:0000256" key="9">
    <source>
        <dbReference type="RuleBase" id="RU004474"/>
    </source>
</evidence>
<evidence type="ECO:0000256" key="4">
    <source>
        <dbReference type="ARBA" id="ARBA00022563"/>
    </source>
</evidence>
<dbReference type="GO" id="GO:0046655">
    <property type="term" value="P:folic acid metabolic process"/>
    <property type="evidence" value="ECO:0007669"/>
    <property type="project" value="TreeGrafter"/>
</dbReference>
<evidence type="ECO:0000313" key="11">
    <source>
        <dbReference type="EMBL" id="CAH1117261.1"/>
    </source>
</evidence>
<dbReference type="GO" id="GO:0005739">
    <property type="term" value="C:mitochondrion"/>
    <property type="evidence" value="ECO:0007669"/>
    <property type="project" value="TreeGrafter"/>
</dbReference>
<dbReference type="InterPro" id="IPR012259">
    <property type="entry name" value="DHFR"/>
</dbReference>
<dbReference type="GO" id="GO:0046654">
    <property type="term" value="P:tetrahydrofolate biosynthetic process"/>
    <property type="evidence" value="ECO:0007669"/>
    <property type="project" value="InterPro"/>
</dbReference>
<dbReference type="PROSITE" id="PS51330">
    <property type="entry name" value="DHFR_2"/>
    <property type="match status" value="1"/>
</dbReference>
<dbReference type="Proteomes" id="UP001153737">
    <property type="component" value="Chromosome 1"/>
</dbReference>
<dbReference type="GO" id="GO:0006730">
    <property type="term" value="P:one-carbon metabolic process"/>
    <property type="evidence" value="ECO:0007669"/>
    <property type="project" value="UniProtKB-KW"/>
</dbReference>
<evidence type="ECO:0000256" key="2">
    <source>
        <dbReference type="ARBA" id="ARBA00009539"/>
    </source>
</evidence>
<dbReference type="GO" id="GO:0046452">
    <property type="term" value="P:dihydrofolate metabolic process"/>
    <property type="evidence" value="ECO:0007669"/>
    <property type="project" value="TreeGrafter"/>
</dbReference>
<keyword evidence="4" id="KW-0554">One-carbon metabolism</keyword>
<evidence type="ECO:0000256" key="1">
    <source>
        <dbReference type="ARBA" id="ARBA00004903"/>
    </source>
</evidence>
<dbReference type="GO" id="GO:0050661">
    <property type="term" value="F:NADP binding"/>
    <property type="evidence" value="ECO:0007669"/>
    <property type="project" value="InterPro"/>
</dbReference>
<organism evidence="11 12">
    <name type="scientific">Phaedon cochleariae</name>
    <name type="common">Mustard beetle</name>
    <dbReference type="NCBI Taxonomy" id="80249"/>
    <lineage>
        <taxon>Eukaryota</taxon>
        <taxon>Metazoa</taxon>
        <taxon>Ecdysozoa</taxon>
        <taxon>Arthropoda</taxon>
        <taxon>Hexapoda</taxon>
        <taxon>Insecta</taxon>
        <taxon>Pterygota</taxon>
        <taxon>Neoptera</taxon>
        <taxon>Endopterygota</taxon>
        <taxon>Coleoptera</taxon>
        <taxon>Polyphaga</taxon>
        <taxon>Cucujiformia</taxon>
        <taxon>Chrysomeloidea</taxon>
        <taxon>Chrysomelidae</taxon>
        <taxon>Chrysomelinae</taxon>
        <taxon>Chrysomelini</taxon>
        <taxon>Phaedon</taxon>
    </lineage>
</organism>
<comment type="function">
    <text evidence="7">Key enzyme in folate metabolism. Catalyzes an essential reaction for de novo glycine and purine synthesis, and for DNA precursor synthesis.</text>
</comment>
<dbReference type="PANTHER" id="PTHR48069">
    <property type="entry name" value="DIHYDROFOLATE REDUCTASE"/>
    <property type="match status" value="1"/>
</dbReference>
<evidence type="ECO:0000259" key="10">
    <source>
        <dbReference type="PROSITE" id="PS51330"/>
    </source>
</evidence>
<feature type="domain" description="DHFR" evidence="10">
    <location>
        <begin position="4"/>
        <end position="183"/>
    </location>
</feature>
<dbReference type="SUPFAM" id="SSF53597">
    <property type="entry name" value="Dihydrofolate reductase-like"/>
    <property type="match status" value="1"/>
</dbReference>
<name>A0A9P0DCS4_PHACE</name>
<dbReference type="AlphaFoldDB" id="A0A9P0DCS4"/>
<keyword evidence="12" id="KW-1185">Reference proteome</keyword>
<evidence type="ECO:0000313" key="12">
    <source>
        <dbReference type="Proteomes" id="UP001153737"/>
    </source>
</evidence>
<dbReference type="PANTHER" id="PTHR48069:SF3">
    <property type="entry name" value="DIHYDROFOLATE REDUCTASE"/>
    <property type="match status" value="1"/>
</dbReference>
<accession>A0A9P0DCS4</accession>
<comment type="catalytic activity">
    <reaction evidence="8">
        <text>(6S)-5,6,7,8-tetrahydrofolate + NADP(+) = 7,8-dihydrofolate + NADPH + H(+)</text>
        <dbReference type="Rhea" id="RHEA:15009"/>
        <dbReference type="ChEBI" id="CHEBI:15378"/>
        <dbReference type="ChEBI" id="CHEBI:57451"/>
        <dbReference type="ChEBI" id="CHEBI:57453"/>
        <dbReference type="ChEBI" id="CHEBI:57783"/>
        <dbReference type="ChEBI" id="CHEBI:58349"/>
        <dbReference type="EC" id="1.5.1.3"/>
    </reaction>
</comment>
<comment type="similarity">
    <text evidence="2 9">Belongs to the dihydrofolate reductase family.</text>
</comment>
<dbReference type="PROSITE" id="PS00075">
    <property type="entry name" value="DHFR_1"/>
    <property type="match status" value="1"/>
</dbReference>
<evidence type="ECO:0000256" key="6">
    <source>
        <dbReference type="ARBA" id="ARBA00023002"/>
    </source>
</evidence>
<dbReference type="EMBL" id="OU896707">
    <property type="protein sequence ID" value="CAH1117261.1"/>
    <property type="molecule type" value="Genomic_DNA"/>
</dbReference>
<dbReference type="EC" id="1.5.1.3" evidence="3"/>
<dbReference type="FunFam" id="3.40.430.10:FF:000002">
    <property type="entry name" value="Dihydrofolate reductase"/>
    <property type="match status" value="1"/>
</dbReference>
<proteinExistence type="inferred from homology"/>
<dbReference type="Gene3D" id="3.40.430.10">
    <property type="entry name" value="Dihydrofolate Reductase, subunit A"/>
    <property type="match status" value="1"/>
</dbReference>
<keyword evidence="5" id="KW-0521">NADP</keyword>
<dbReference type="OrthoDB" id="4664297at2759"/>
<dbReference type="GO" id="GO:0004146">
    <property type="term" value="F:dihydrofolate reductase activity"/>
    <property type="evidence" value="ECO:0007669"/>
    <property type="project" value="UniProtKB-EC"/>
</dbReference>
<dbReference type="InterPro" id="IPR024072">
    <property type="entry name" value="DHFR-like_dom_sf"/>
</dbReference>
<evidence type="ECO:0000256" key="8">
    <source>
        <dbReference type="ARBA" id="ARBA00048873"/>
    </source>
</evidence>
<protein>
    <recommendedName>
        <fullName evidence="3">dihydrofolate reductase</fullName>
        <ecNumber evidence="3">1.5.1.3</ecNumber>
    </recommendedName>
</protein>
<sequence length="188" mass="22174">MIVKLNLIAAACENMGIGKNNNLPWRLKTEMEFFTRMTTKTEDINKKNVVIMGRRTWDCIPKKFKPLNNRINIVLSRSDLDLTNFTDVYGFKSLEECIERLEEEEFQKLYENVWVIGGSHIYKESMESDNFYRLYLTKILKDFDCDTFFPKLPDNLKQVSDPEVPDGIQNEKGIEFVYNVYQNPTFQN</sequence>
<dbReference type="PRINTS" id="PR00070">
    <property type="entry name" value="DHFR"/>
</dbReference>
<comment type="pathway">
    <text evidence="1">Cofactor biosynthesis; tetrahydrofolate biosynthesis; 5,6,7,8-tetrahydrofolate from 7,8-dihydrofolate: step 1/1.</text>
</comment>
<dbReference type="CDD" id="cd00209">
    <property type="entry name" value="DHFR"/>
    <property type="match status" value="1"/>
</dbReference>
<dbReference type="InterPro" id="IPR001796">
    <property type="entry name" value="DHFR_dom"/>
</dbReference>
<dbReference type="InterPro" id="IPR017925">
    <property type="entry name" value="DHFR_CS"/>
</dbReference>
<dbReference type="Pfam" id="PF00186">
    <property type="entry name" value="DHFR_1"/>
    <property type="match status" value="1"/>
</dbReference>
<evidence type="ECO:0000256" key="3">
    <source>
        <dbReference type="ARBA" id="ARBA00012856"/>
    </source>
</evidence>
<evidence type="ECO:0000256" key="5">
    <source>
        <dbReference type="ARBA" id="ARBA00022857"/>
    </source>
</evidence>
<reference evidence="11" key="1">
    <citation type="submission" date="2022-01" db="EMBL/GenBank/DDBJ databases">
        <authorList>
            <person name="King R."/>
        </authorList>
    </citation>
    <scope>NUCLEOTIDE SEQUENCE</scope>
</reference>
<keyword evidence="6" id="KW-0560">Oxidoreductase</keyword>
<evidence type="ECO:0000256" key="7">
    <source>
        <dbReference type="ARBA" id="ARBA00025067"/>
    </source>
</evidence>